<sequence>MGQRLNIEIVKNGETLANAYYHWSAYTSSSLELTKIIINAINEIKNKDDVVLAVRLLEKTGALLTSNEIEVMKQRTEEEFKKATNRNDGLISISEEGIESTRKWQEEYIEIHLDKKIVNFNVFWNDKKYSYLDEHEKSEEWYQQLPKINFDYTNIPFTEFNQFATQINQLIKNEIYNMRLENGDVLSFIK</sequence>
<evidence type="ECO:0000313" key="1">
    <source>
        <dbReference type="EMBL" id="MBL4951060.1"/>
    </source>
</evidence>
<organism evidence="1 2">
    <name type="scientific">Neobacillus paridis</name>
    <dbReference type="NCBI Taxonomy" id="2803862"/>
    <lineage>
        <taxon>Bacteria</taxon>
        <taxon>Bacillati</taxon>
        <taxon>Bacillota</taxon>
        <taxon>Bacilli</taxon>
        <taxon>Bacillales</taxon>
        <taxon>Bacillaceae</taxon>
        <taxon>Neobacillus</taxon>
    </lineage>
</organism>
<dbReference type="Proteomes" id="UP000623967">
    <property type="component" value="Unassembled WGS sequence"/>
</dbReference>
<proteinExistence type="predicted"/>
<keyword evidence="2" id="KW-1185">Reference proteome</keyword>
<dbReference type="EMBL" id="JAESWB010000025">
    <property type="protein sequence ID" value="MBL4951060.1"/>
    <property type="molecule type" value="Genomic_DNA"/>
</dbReference>
<reference evidence="1 2" key="1">
    <citation type="submission" date="2021-01" db="EMBL/GenBank/DDBJ databases">
        <title>Genome public.</title>
        <authorList>
            <person name="Liu C."/>
            <person name="Sun Q."/>
        </authorList>
    </citation>
    <scope>NUCLEOTIDE SEQUENCE [LARGE SCALE GENOMIC DNA]</scope>
    <source>
        <strain evidence="1 2">YIM B02564</strain>
    </source>
</reference>
<protein>
    <submittedName>
        <fullName evidence="1">Uncharacterized protein</fullName>
    </submittedName>
</protein>
<name>A0ABS1TMD8_9BACI</name>
<gene>
    <name evidence="1" type="ORF">JK635_02245</name>
</gene>
<evidence type="ECO:0000313" key="2">
    <source>
        <dbReference type="Proteomes" id="UP000623967"/>
    </source>
</evidence>
<accession>A0ABS1TMD8</accession>
<dbReference type="RefSeq" id="WP_202652017.1">
    <property type="nucleotide sequence ID" value="NZ_JAESWB010000025.1"/>
</dbReference>
<comment type="caution">
    <text evidence="1">The sequence shown here is derived from an EMBL/GenBank/DDBJ whole genome shotgun (WGS) entry which is preliminary data.</text>
</comment>